<gene>
    <name evidence="3" type="ORF">SADUNF_Sadunf05G0113500</name>
</gene>
<sequence length="176" mass="19894">MTAGKGGISSSQPSPECCMCGDCGLPYELFQCKVCQFRSQHRYCSNLYPKAESYQVCNWCLSHDIKEKSPNSSNSSSSIKNSSEDDSKSNKKKNGDNQAGLSKSHRGTLQLQINSPIKKQRSPERSPSIRRRLITNGKLEEKLRRTKSEEILNNGITKQVFRNKVRRYKLLDEVSS</sequence>
<feature type="compositionally biased region" description="Basic and acidic residues" evidence="1">
    <location>
        <begin position="82"/>
        <end position="95"/>
    </location>
</feature>
<accession>A0A835K869</accession>
<dbReference type="Proteomes" id="UP000657918">
    <property type="component" value="Unassembled WGS sequence"/>
</dbReference>
<dbReference type="EMBL" id="JADGMS010000005">
    <property type="protein sequence ID" value="KAF9682482.1"/>
    <property type="molecule type" value="Genomic_DNA"/>
</dbReference>
<feature type="domain" description="PHD-type zinc finger plants" evidence="2">
    <location>
        <begin position="18"/>
        <end position="60"/>
    </location>
</feature>
<reference evidence="3 4" key="1">
    <citation type="submission" date="2020-10" db="EMBL/GenBank/DDBJ databases">
        <title>Plant Genome Project.</title>
        <authorList>
            <person name="Zhang R.-G."/>
        </authorList>
    </citation>
    <scope>NUCLEOTIDE SEQUENCE [LARGE SCALE GENOMIC DNA]</scope>
    <source>
        <strain evidence="3">FAFU-HL-1</strain>
        <tissue evidence="3">Leaf</tissue>
    </source>
</reference>
<keyword evidence="4" id="KW-1185">Reference proteome</keyword>
<evidence type="ECO:0000313" key="4">
    <source>
        <dbReference type="Proteomes" id="UP000657918"/>
    </source>
</evidence>
<feature type="compositionally biased region" description="Polar residues" evidence="1">
    <location>
        <begin position="96"/>
        <end position="117"/>
    </location>
</feature>
<feature type="region of interest" description="Disordered" evidence="1">
    <location>
        <begin position="67"/>
        <end position="135"/>
    </location>
</feature>
<name>A0A835K869_9ROSI</name>
<evidence type="ECO:0000256" key="1">
    <source>
        <dbReference type="SAM" id="MobiDB-lite"/>
    </source>
</evidence>
<evidence type="ECO:0000259" key="2">
    <source>
        <dbReference type="Pfam" id="PF25054"/>
    </source>
</evidence>
<comment type="caution">
    <text evidence="3">The sequence shown here is derived from an EMBL/GenBank/DDBJ whole genome shotgun (WGS) entry which is preliminary data.</text>
</comment>
<dbReference type="PANTHER" id="PTHR33779">
    <property type="entry name" value="EXPRESSED PROTEIN"/>
    <property type="match status" value="1"/>
</dbReference>
<organism evidence="3 4">
    <name type="scientific">Salix dunnii</name>
    <dbReference type="NCBI Taxonomy" id="1413687"/>
    <lineage>
        <taxon>Eukaryota</taxon>
        <taxon>Viridiplantae</taxon>
        <taxon>Streptophyta</taxon>
        <taxon>Embryophyta</taxon>
        <taxon>Tracheophyta</taxon>
        <taxon>Spermatophyta</taxon>
        <taxon>Magnoliopsida</taxon>
        <taxon>eudicotyledons</taxon>
        <taxon>Gunneridae</taxon>
        <taxon>Pentapetalae</taxon>
        <taxon>rosids</taxon>
        <taxon>fabids</taxon>
        <taxon>Malpighiales</taxon>
        <taxon>Salicaceae</taxon>
        <taxon>Saliceae</taxon>
        <taxon>Salix</taxon>
    </lineage>
</organism>
<dbReference type="Pfam" id="PF25054">
    <property type="entry name" value="PHD_pln"/>
    <property type="match status" value="1"/>
</dbReference>
<protein>
    <recommendedName>
        <fullName evidence="2">PHD-type zinc finger plants domain-containing protein</fullName>
    </recommendedName>
</protein>
<dbReference type="AlphaFoldDB" id="A0A835K869"/>
<evidence type="ECO:0000313" key="3">
    <source>
        <dbReference type="EMBL" id="KAF9682482.1"/>
    </source>
</evidence>
<dbReference type="InterPro" id="IPR056874">
    <property type="entry name" value="PHD_dom_pln"/>
</dbReference>
<dbReference type="OrthoDB" id="1935489at2759"/>
<feature type="compositionally biased region" description="Low complexity" evidence="1">
    <location>
        <begin position="70"/>
        <end position="81"/>
    </location>
</feature>
<proteinExistence type="predicted"/>
<dbReference type="PANTHER" id="PTHR33779:SF1">
    <property type="entry name" value="EXPRESSED PROTEIN"/>
    <property type="match status" value="1"/>
</dbReference>